<dbReference type="Gene3D" id="3.40.50.12780">
    <property type="entry name" value="N-terminal domain of ligase-like"/>
    <property type="match status" value="1"/>
</dbReference>
<sequence length="572" mass="62357">MAAIADDASAETAAGADGSARTETEERIAREIADWRARYDAPDASAIELLLHAHPADALAFRVVHGDWSTTDLTYGELDRLSRRTARVLADLGVTRGTRVGVMMSRSVEYVGILLGLWRLGAVHIPLFTALAAQAIGMRVNASGAALVVVDAGWRHKLDPSEDLPLAGRAWRILRVEGSEPGAEPVTPTAVWSDDAVLEPLLADAEPWDDQAAIGGDGLLALLYTSGTTGAPKGVPLPMRALTSFRSYMINGLDLRDDDVFWNAADPGWAYGLYFGVLGPLAVGHANLLTHDKFSAHQAWQVLARYRVTNFCGAPTMFRAMRNDPEDGLDIHLRRASSAGEPLTPEVLEWSGDALGSAPHDHYGQTEHGMLIGVPWRDGIRLAPQAGTMGVPFPGWCCEILDQAEDRPARPGEVGRLAFSPAESPVWWFPGYDDAPDRTAERFTADGHWYLTGDLAWRGDDGQLHFVSRDDDLILAAGYRISPLDVESVLAMHPAVREVAVVGRPDELRGEVVAAYIVLAQSFTGDETLVHELQQEVKTRYAAHAYPRIIEFVDELPRTASAKVQRYLLKSR</sequence>
<gene>
    <name evidence="8" type="ORF">F8O02_05965</name>
</gene>
<protein>
    <submittedName>
        <fullName evidence="8">AMP-binding protein</fullName>
    </submittedName>
</protein>
<proteinExistence type="inferred from homology"/>
<dbReference type="InterPro" id="IPR025110">
    <property type="entry name" value="AMP-bd_C"/>
</dbReference>
<accession>A0A7C8FSH4</accession>
<organism evidence="8 9">
    <name type="scientific">Pseudoclavibacter caeni</name>
    <dbReference type="NCBI Taxonomy" id="908846"/>
    <lineage>
        <taxon>Bacteria</taxon>
        <taxon>Bacillati</taxon>
        <taxon>Actinomycetota</taxon>
        <taxon>Actinomycetes</taxon>
        <taxon>Micrococcales</taxon>
        <taxon>Microbacteriaceae</taxon>
        <taxon>Pseudoclavibacter</taxon>
    </lineage>
</organism>
<evidence type="ECO:0000313" key="8">
    <source>
        <dbReference type="EMBL" id="KAB1631873.1"/>
    </source>
</evidence>
<keyword evidence="4" id="KW-0067">ATP-binding</keyword>
<dbReference type="InterPro" id="IPR042099">
    <property type="entry name" value="ANL_N_sf"/>
</dbReference>
<evidence type="ECO:0000313" key="9">
    <source>
        <dbReference type="Proteomes" id="UP000481339"/>
    </source>
</evidence>
<dbReference type="PANTHER" id="PTHR43605">
    <property type="entry name" value="ACYL-COENZYME A SYNTHETASE"/>
    <property type="match status" value="1"/>
</dbReference>
<dbReference type="EMBL" id="WBKA01000004">
    <property type="protein sequence ID" value="KAB1631873.1"/>
    <property type="molecule type" value="Genomic_DNA"/>
</dbReference>
<dbReference type="SUPFAM" id="SSF56801">
    <property type="entry name" value="Acetyl-CoA synthetase-like"/>
    <property type="match status" value="1"/>
</dbReference>
<dbReference type="InterPro" id="IPR051087">
    <property type="entry name" value="Mitochondrial_ACSM"/>
</dbReference>
<keyword evidence="3" id="KW-0547">Nucleotide-binding</keyword>
<dbReference type="PANTHER" id="PTHR43605:SF10">
    <property type="entry name" value="ACYL-COA SYNTHETASE MEDIUM CHAIN FAMILY MEMBER 3"/>
    <property type="match status" value="1"/>
</dbReference>
<dbReference type="GO" id="GO:0006637">
    <property type="term" value="P:acyl-CoA metabolic process"/>
    <property type="evidence" value="ECO:0007669"/>
    <property type="project" value="TreeGrafter"/>
</dbReference>
<evidence type="ECO:0000256" key="2">
    <source>
        <dbReference type="ARBA" id="ARBA00022598"/>
    </source>
</evidence>
<dbReference type="Pfam" id="PF13193">
    <property type="entry name" value="AMP-binding_C"/>
    <property type="match status" value="1"/>
</dbReference>
<comment type="caution">
    <text evidence="8">The sequence shown here is derived from an EMBL/GenBank/DDBJ whole genome shotgun (WGS) entry which is preliminary data.</text>
</comment>
<dbReference type="Pfam" id="PF00501">
    <property type="entry name" value="AMP-binding"/>
    <property type="match status" value="1"/>
</dbReference>
<reference evidence="8 9" key="1">
    <citation type="submission" date="2019-09" db="EMBL/GenBank/DDBJ databases">
        <title>Phylogeny of genus Pseudoclavibacter and closely related genus.</title>
        <authorList>
            <person name="Li Y."/>
        </authorList>
    </citation>
    <scope>NUCLEOTIDE SEQUENCE [LARGE SCALE GENOMIC DNA]</scope>
    <source>
        <strain evidence="8 9">JCM 16921</strain>
    </source>
</reference>
<evidence type="ECO:0000259" key="6">
    <source>
        <dbReference type="Pfam" id="PF00501"/>
    </source>
</evidence>
<dbReference type="Proteomes" id="UP000481339">
    <property type="component" value="Unassembled WGS sequence"/>
</dbReference>
<feature type="domain" description="AMP-binding enzyme C-terminal" evidence="7">
    <location>
        <begin position="486"/>
        <end position="563"/>
    </location>
</feature>
<dbReference type="InterPro" id="IPR020845">
    <property type="entry name" value="AMP-binding_CS"/>
</dbReference>
<dbReference type="GO" id="GO:0016405">
    <property type="term" value="F:CoA-ligase activity"/>
    <property type="evidence" value="ECO:0007669"/>
    <property type="project" value="UniProtKB-ARBA"/>
</dbReference>
<dbReference type="RefSeq" id="WP_158036342.1">
    <property type="nucleotide sequence ID" value="NZ_BAAAZV010000020.1"/>
</dbReference>
<dbReference type="GO" id="GO:0015645">
    <property type="term" value="F:fatty acid ligase activity"/>
    <property type="evidence" value="ECO:0007669"/>
    <property type="project" value="TreeGrafter"/>
</dbReference>
<dbReference type="GO" id="GO:0006633">
    <property type="term" value="P:fatty acid biosynthetic process"/>
    <property type="evidence" value="ECO:0007669"/>
    <property type="project" value="TreeGrafter"/>
</dbReference>
<dbReference type="GO" id="GO:0004321">
    <property type="term" value="F:fatty-acyl-CoA synthase activity"/>
    <property type="evidence" value="ECO:0007669"/>
    <property type="project" value="TreeGrafter"/>
</dbReference>
<keyword evidence="2" id="KW-0436">Ligase</keyword>
<dbReference type="GO" id="GO:0005524">
    <property type="term" value="F:ATP binding"/>
    <property type="evidence" value="ECO:0007669"/>
    <property type="project" value="UniProtKB-KW"/>
</dbReference>
<dbReference type="InterPro" id="IPR000873">
    <property type="entry name" value="AMP-dep_synth/lig_dom"/>
</dbReference>
<keyword evidence="9" id="KW-1185">Reference proteome</keyword>
<dbReference type="PROSITE" id="PS00455">
    <property type="entry name" value="AMP_BINDING"/>
    <property type="match status" value="1"/>
</dbReference>
<feature type="domain" description="AMP-dependent synthetase/ligase" evidence="6">
    <location>
        <begin position="68"/>
        <end position="419"/>
    </location>
</feature>
<feature type="compositionally biased region" description="Low complexity" evidence="5">
    <location>
        <begin position="1"/>
        <end position="19"/>
    </location>
</feature>
<dbReference type="Gene3D" id="3.30.300.30">
    <property type="match status" value="1"/>
</dbReference>
<evidence type="ECO:0000256" key="3">
    <source>
        <dbReference type="ARBA" id="ARBA00022741"/>
    </source>
</evidence>
<name>A0A7C8FSH4_9MICO</name>
<dbReference type="InterPro" id="IPR045851">
    <property type="entry name" value="AMP-bd_C_sf"/>
</dbReference>
<feature type="region of interest" description="Disordered" evidence="5">
    <location>
        <begin position="1"/>
        <end position="24"/>
    </location>
</feature>
<evidence type="ECO:0000256" key="5">
    <source>
        <dbReference type="SAM" id="MobiDB-lite"/>
    </source>
</evidence>
<evidence type="ECO:0000256" key="1">
    <source>
        <dbReference type="ARBA" id="ARBA00006432"/>
    </source>
</evidence>
<dbReference type="AlphaFoldDB" id="A0A7C8FSH4"/>
<evidence type="ECO:0000259" key="7">
    <source>
        <dbReference type="Pfam" id="PF13193"/>
    </source>
</evidence>
<evidence type="ECO:0000256" key="4">
    <source>
        <dbReference type="ARBA" id="ARBA00022840"/>
    </source>
</evidence>
<comment type="similarity">
    <text evidence="1">Belongs to the ATP-dependent AMP-binding enzyme family.</text>
</comment>
<dbReference type="OrthoDB" id="9803968at2"/>